<keyword evidence="2" id="KW-1185">Reference proteome</keyword>
<comment type="caution">
    <text evidence="1">The sequence shown here is derived from an EMBL/GenBank/DDBJ whole genome shotgun (WGS) entry which is preliminary data.</text>
</comment>
<dbReference type="Proteomes" id="UP000308271">
    <property type="component" value="Unassembled WGS sequence"/>
</dbReference>
<dbReference type="AlphaFoldDB" id="A0A5C4S4V1"/>
<dbReference type="InterPro" id="IPR011006">
    <property type="entry name" value="CheY-like_superfamily"/>
</dbReference>
<proteinExistence type="predicted"/>
<dbReference type="EMBL" id="VDCH01000018">
    <property type="protein sequence ID" value="TNJ38510.1"/>
    <property type="molecule type" value="Genomic_DNA"/>
</dbReference>
<dbReference type="Gene3D" id="3.40.50.2300">
    <property type="match status" value="1"/>
</dbReference>
<gene>
    <name evidence="1" type="ORF">FGF66_08640</name>
</gene>
<dbReference type="OrthoDB" id="8478724at2"/>
<dbReference type="RefSeq" id="WP_139457249.1">
    <property type="nucleotide sequence ID" value="NZ_VDCH01000018.1"/>
</dbReference>
<dbReference type="SUPFAM" id="SSF52172">
    <property type="entry name" value="CheY-like"/>
    <property type="match status" value="1"/>
</dbReference>
<protein>
    <submittedName>
        <fullName evidence="1">Response regulator</fullName>
    </submittedName>
</protein>
<accession>A0A5C4S4V1</accession>
<evidence type="ECO:0000313" key="2">
    <source>
        <dbReference type="Proteomes" id="UP000308271"/>
    </source>
</evidence>
<organism evidence="1 2">
    <name type="scientific">Chlorobaculum thiosulfatiphilum</name>
    <name type="common">Chlorobium limicola f.sp. thiosulfatophilum</name>
    <dbReference type="NCBI Taxonomy" id="115852"/>
    <lineage>
        <taxon>Bacteria</taxon>
        <taxon>Pseudomonadati</taxon>
        <taxon>Chlorobiota</taxon>
        <taxon>Chlorobiia</taxon>
        <taxon>Chlorobiales</taxon>
        <taxon>Chlorobiaceae</taxon>
        <taxon>Chlorobaculum</taxon>
    </lineage>
</organism>
<name>A0A5C4S4V1_CHLTI</name>
<sequence length="362" mass="40915">MENLKILLVEDAEDQQKIFAASVGVFNDKNKDICVVEYEVANDLSEALRKMNGSFDGVIADLKLGNDDDGGNTVVSKFGEMLARIPVIFVTGFVDLVEDHPSVIHKRARGDSSYEADILKFKQISDTGLTRIMGGRGKIETALSDVFLKNLLPQIEKWVVYGANDSSRTEKALLRFTLNHLLQLLDDDDEKSFPEEMYLYPPLTDKIRTGSIVKEKSGEKTYVVMNPACDLVVRVNGECNTDRILIVKIDSQKLLFPDHSAAGLSKSQENELKKAYKNNKSAYYHWLPRTDFFEGGFLNFRKLSTLSRNDFNERFKKPAVQISPSFVKDMVARFSAYYARQGQPEIDFEHFIDPQAVKTGNQ</sequence>
<reference evidence="1 2" key="1">
    <citation type="submission" date="2019-05" db="EMBL/GenBank/DDBJ databases">
        <title>Draft Whole-Genome sequence of the green sulfur bacterium Chlorobaculum thiosulfatiphilum DSM 249.</title>
        <authorList>
            <person name="Meyer T.E."/>
            <person name="Kyndt J.A."/>
        </authorList>
    </citation>
    <scope>NUCLEOTIDE SEQUENCE [LARGE SCALE GENOMIC DNA]</scope>
    <source>
        <strain evidence="1 2">DSM 249</strain>
    </source>
</reference>
<evidence type="ECO:0000313" key="1">
    <source>
        <dbReference type="EMBL" id="TNJ38510.1"/>
    </source>
</evidence>